<feature type="region of interest" description="Disordered" evidence="1">
    <location>
        <begin position="65"/>
        <end position="86"/>
    </location>
</feature>
<dbReference type="Proteomes" id="UP000006906">
    <property type="component" value="Chromosome 4"/>
</dbReference>
<evidence type="ECO:0000313" key="3">
    <source>
        <dbReference type="Proteomes" id="UP000006906"/>
    </source>
</evidence>
<name>A0A2K3DUX0_CHLRE</name>
<dbReference type="PaxDb" id="3055-EDP04306"/>
<dbReference type="Gramene" id="PNW84323">
    <property type="protein sequence ID" value="PNW84323"/>
    <property type="gene ID" value="CHLRE_04g229650v5"/>
</dbReference>
<gene>
    <name evidence="2" type="ORF">CHLRE_04g229650v5</name>
</gene>
<dbReference type="ExpressionAtlas" id="A0A2K3DUX0">
    <property type="expression patterns" value="differential"/>
</dbReference>
<reference evidence="2" key="2">
    <citation type="submission" date="2017-07" db="EMBL/GenBank/DDBJ databases">
        <title>WGS assembly of Chlamydomonas reinhardtii.</title>
        <authorList>
            <consortium name="Chlamydomonas Annotation Team"/>
            <consortium name="JGI Annotation Team"/>
            <person name="Merchant S.S."/>
            <person name="Prochnik S.E."/>
            <person name="Vallon O."/>
            <person name="Harris E.H."/>
            <person name="Karpowicz S.J."/>
            <person name="Witman G.B."/>
            <person name="Terry A."/>
            <person name="Salamov A."/>
            <person name="Fritz-Laylin L.K."/>
            <person name="Marechal-Drouard L."/>
            <person name="Marshall W.F."/>
            <person name="Qu L.H."/>
            <person name="Nelson D.R."/>
            <person name="Sanderfoot A.A."/>
            <person name="Spalding M.H."/>
            <person name="Kapitonov V.V."/>
            <person name="Ren Q."/>
            <person name="Ferris P."/>
            <person name="Lindquist E."/>
            <person name="Shapiro H."/>
            <person name="Lucas S.M."/>
            <person name="Grimwood J."/>
            <person name="Schmutz J."/>
            <person name="Grigoriev I.V."/>
            <person name="Rokhsar D.S."/>
        </authorList>
    </citation>
    <scope>NUCLEOTIDE SEQUENCE</scope>
    <source>
        <strain evidence="2">CC-503 cw92 mt+</strain>
    </source>
</reference>
<evidence type="ECO:0000256" key="1">
    <source>
        <dbReference type="SAM" id="MobiDB-lite"/>
    </source>
</evidence>
<dbReference type="EMBL" id="CM008965">
    <property type="protein sequence ID" value="PNW84323.1"/>
    <property type="molecule type" value="Genomic_DNA"/>
</dbReference>
<sequence>MHGAYLAARSQYGQQGQGTPGSGRAHSARSPVPSARRSLFDGGDAEMDDAPNAMAALASAAAVAANAMQQQQRSAPPAAGARSPTASVQFVREIDAAGNIVSNAARRTT</sequence>
<proteinExistence type="predicted"/>
<dbReference type="EMBL" id="CM008965">
    <property type="protein sequence ID" value="PNW84324.1"/>
    <property type="molecule type" value="Genomic_DNA"/>
</dbReference>
<protein>
    <submittedName>
        <fullName evidence="2">Uncharacterized protein</fullName>
    </submittedName>
</protein>
<evidence type="ECO:0000313" key="2">
    <source>
        <dbReference type="EMBL" id="PNW84323.1"/>
    </source>
</evidence>
<feature type="region of interest" description="Disordered" evidence="1">
    <location>
        <begin position="1"/>
        <end position="51"/>
    </location>
</feature>
<reference evidence="2 3" key="1">
    <citation type="journal article" date="2007" name="Science">
        <title>The Chlamydomonas genome reveals the evolution of key animal and plant functions.</title>
        <authorList>
            <person name="Merchant S.S."/>
            <person name="Prochnik S.E."/>
            <person name="Vallon O."/>
            <person name="Harris E.H."/>
            <person name="Karpowicz S.J."/>
            <person name="Witman G.B."/>
            <person name="Terry A."/>
            <person name="Salamov A."/>
            <person name="Fritz-Laylin L.K."/>
            <person name="Marechal-Drouard L."/>
            <person name="Marshall W.F."/>
            <person name="Qu L.H."/>
            <person name="Nelson D.R."/>
            <person name="Sanderfoot A.A."/>
            <person name="Spalding M.H."/>
            <person name="Kapitonov V.V."/>
            <person name="Ren Q."/>
            <person name="Ferris P."/>
            <person name="Lindquist E."/>
            <person name="Shapiro H."/>
            <person name="Lucas S.M."/>
            <person name="Grimwood J."/>
            <person name="Schmutz J."/>
            <person name="Cardol P."/>
            <person name="Cerutti H."/>
            <person name="Chanfreau G."/>
            <person name="Chen C.L."/>
            <person name="Cognat V."/>
            <person name="Croft M.T."/>
            <person name="Dent R."/>
            <person name="Dutcher S."/>
            <person name="Fernandez E."/>
            <person name="Fukuzawa H."/>
            <person name="Gonzalez-Ballester D."/>
            <person name="Gonzalez-Halphen D."/>
            <person name="Hallmann A."/>
            <person name="Hanikenne M."/>
            <person name="Hippler M."/>
            <person name="Inwood W."/>
            <person name="Jabbari K."/>
            <person name="Kalanon M."/>
            <person name="Kuras R."/>
            <person name="Lefebvre P.A."/>
            <person name="Lemaire S.D."/>
            <person name="Lobanov A.V."/>
            <person name="Lohr M."/>
            <person name="Manuell A."/>
            <person name="Meier I."/>
            <person name="Mets L."/>
            <person name="Mittag M."/>
            <person name="Mittelmeier T."/>
            <person name="Moroney J.V."/>
            <person name="Moseley J."/>
            <person name="Napoli C."/>
            <person name="Nedelcu A.M."/>
            <person name="Niyogi K."/>
            <person name="Novoselov S.V."/>
            <person name="Paulsen I.T."/>
            <person name="Pazour G."/>
            <person name="Purton S."/>
            <person name="Ral J.P."/>
            <person name="Riano-Pachon D.M."/>
            <person name="Riekhof W."/>
            <person name="Rymarquis L."/>
            <person name="Schroda M."/>
            <person name="Stern D."/>
            <person name="Umen J."/>
            <person name="Willows R."/>
            <person name="Wilson N."/>
            <person name="Zimmer S.L."/>
            <person name="Allmer J."/>
            <person name="Balk J."/>
            <person name="Bisova K."/>
            <person name="Chen C.J."/>
            <person name="Elias M."/>
            <person name="Gendler K."/>
            <person name="Hauser C."/>
            <person name="Lamb M.R."/>
            <person name="Ledford H."/>
            <person name="Long J.C."/>
            <person name="Minagawa J."/>
            <person name="Page M.D."/>
            <person name="Pan J."/>
            <person name="Pootakham W."/>
            <person name="Roje S."/>
            <person name="Rose A."/>
            <person name="Stahlberg E."/>
            <person name="Terauchi A.M."/>
            <person name="Yang P."/>
            <person name="Ball S."/>
            <person name="Bowler C."/>
            <person name="Dieckmann C.L."/>
            <person name="Gladyshev V.N."/>
            <person name="Green P."/>
            <person name="Jorgensen R."/>
            <person name="Mayfield S."/>
            <person name="Mueller-Roeber B."/>
            <person name="Rajamani S."/>
            <person name="Sayre R.T."/>
            <person name="Brokstein P."/>
            <person name="Dubchak I."/>
            <person name="Goodstein D."/>
            <person name="Hornick L."/>
            <person name="Huang Y.W."/>
            <person name="Jhaveri J."/>
            <person name="Luo Y."/>
            <person name="Martinez D."/>
            <person name="Ngau W.C."/>
            <person name="Otillar B."/>
            <person name="Poliakov A."/>
            <person name="Porter A."/>
            <person name="Szajkowski L."/>
            <person name="Werner G."/>
            <person name="Zhou K."/>
            <person name="Grigoriev I.V."/>
            <person name="Rokhsar D.S."/>
            <person name="Grossman A.R."/>
        </authorList>
    </citation>
    <scope>NUCLEOTIDE SEQUENCE [LARGE SCALE GENOMIC DNA]</scope>
    <source>
        <strain evidence="3">CC-503</strain>
        <strain evidence="2">CC-503 cw92 mt+</strain>
    </source>
</reference>
<dbReference type="RefSeq" id="XP_042925437.1">
    <property type="nucleotide sequence ID" value="XM_043062087.1"/>
</dbReference>
<feature type="compositionally biased region" description="Low complexity" evidence="1">
    <location>
        <begin position="24"/>
        <end position="37"/>
    </location>
</feature>
<dbReference type="GeneID" id="5717940"/>
<accession>A0A2K3DUX0</accession>
<dbReference type="RefSeq" id="XP_042925438.1">
    <property type="nucleotide sequence ID" value="XM_043062086.1"/>
</dbReference>
<organism evidence="2 3">
    <name type="scientific">Chlamydomonas reinhardtii</name>
    <name type="common">Chlamydomonas smithii</name>
    <dbReference type="NCBI Taxonomy" id="3055"/>
    <lineage>
        <taxon>Eukaryota</taxon>
        <taxon>Viridiplantae</taxon>
        <taxon>Chlorophyta</taxon>
        <taxon>core chlorophytes</taxon>
        <taxon>Chlorophyceae</taxon>
        <taxon>CS clade</taxon>
        <taxon>Chlamydomonadales</taxon>
        <taxon>Chlamydomonadaceae</taxon>
        <taxon>Chlamydomonas</taxon>
    </lineage>
</organism>
<keyword evidence="3" id="KW-1185">Reference proteome</keyword>
<dbReference type="Gramene" id="PNW84324">
    <property type="protein sequence ID" value="PNW84324"/>
    <property type="gene ID" value="CHLRE_04g229650v5"/>
</dbReference>
<dbReference type="AlphaFoldDB" id="A0A2K3DUX0"/>
<dbReference type="OrthoDB" id="48317at2759"/>